<accession>A0A4Q7NNP5</accession>
<dbReference type="InterPro" id="IPR023393">
    <property type="entry name" value="START-like_dom_sf"/>
</dbReference>
<evidence type="ECO:0000313" key="2">
    <source>
        <dbReference type="Proteomes" id="UP000293638"/>
    </source>
</evidence>
<proteinExistence type="predicted"/>
<dbReference type="RefSeq" id="WP_165400261.1">
    <property type="nucleotide sequence ID" value="NZ_SGXD01000003.1"/>
</dbReference>
<dbReference type="Pfam" id="PF10698">
    <property type="entry name" value="DUF2505"/>
    <property type="match status" value="1"/>
</dbReference>
<gene>
    <name evidence="1" type="ORF">EV189_2275</name>
</gene>
<reference evidence="1 2" key="1">
    <citation type="submission" date="2019-02" db="EMBL/GenBank/DDBJ databases">
        <title>Genomic Encyclopedia of Type Strains, Phase IV (KMG-IV): sequencing the most valuable type-strain genomes for metagenomic binning, comparative biology and taxonomic classification.</title>
        <authorList>
            <person name="Goeker M."/>
        </authorList>
    </citation>
    <scope>NUCLEOTIDE SEQUENCE [LARGE SCALE GENOMIC DNA]</scope>
    <source>
        <strain evidence="1 2">DSM 45622</strain>
    </source>
</reference>
<dbReference type="Gene3D" id="3.30.530.20">
    <property type="match status" value="1"/>
</dbReference>
<dbReference type="Proteomes" id="UP000293638">
    <property type="component" value="Unassembled WGS sequence"/>
</dbReference>
<dbReference type="SUPFAM" id="SSF55961">
    <property type="entry name" value="Bet v1-like"/>
    <property type="match status" value="1"/>
</dbReference>
<protein>
    <submittedName>
        <fullName evidence="1">Uncharacterized protein DUF2505</fullName>
    </submittedName>
</protein>
<name>A0A4Q7NNP5_9ACTN</name>
<keyword evidence="2" id="KW-1185">Reference proteome</keyword>
<organism evidence="1 2">
    <name type="scientific">Motilibacter rhizosphaerae</name>
    <dbReference type="NCBI Taxonomy" id="598652"/>
    <lineage>
        <taxon>Bacteria</taxon>
        <taxon>Bacillati</taxon>
        <taxon>Actinomycetota</taxon>
        <taxon>Actinomycetes</taxon>
        <taxon>Motilibacterales</taxon>
        <taxon>Motilibacteraceae</taxon>
        <taxon>Motilibacter</taxon>
    </lineage>
</organism>
<dbReference type="AlphaFoldDB" id="A0A4Q7NNP5"/>
<comment type="caution">
    <text evidence="1">The sequence shown here is derived from an EMBL/GenBank/DDBJ whole genome shotgun (WGS) entry which is preliminary data.</text>
</comment>
<sequence length="156" mass="16461">MKKVDYSGEVPRSPEDVYAALTSPEFWRSYATSHRLAAPTVETVQEGGATVTRMSSRVGVPSQARALAGDSADVSTTTRWSTPSAGDLRVDVAAKQKADVTGTITLTPAASGTRLAFSGELNVRVPFLGGVAEGQAVKYVPQAFADLAKTLTSWQQ</sequence>
<dbReference type="EMBL" id="SGXD01000003">
    <property type="protein sequence ID" value="RZS86859.1"/>
    <property type="molecule type" value="Genomic_DNA"/>
</dbReference>
<dbReference type="InterPro" id="IPR019639">
    <property type="entry name" value="DUF2505"/>
</dbReference>
<evidence type="ECO:0000313" key="1">
    <source>
        <dbReference type="EMBL" id="RZS86859.1"/>
    </source>
</evidence>